<dbReference type="OrthoDB" id="341259at2759"/>
<dbReference type="Gene3D" id="1.25.40.20">
    <property type="entry name" value="Ankyrin repeat-containing domain"/>
    <property type="match status" value="3"/>
</dbReference>
<dbReference type="Pfam" id="PF12796">
    <property type="entry name" value="Ank_2"/>
    <property type="match status" value="1"/>
</dbReference>
<dbReference type="AlphaFoldDB" id="A0A3D8R044"/>
<comment type="caution">
    <text evidence="4">The sequence shown here is derived from an EMBL/GenBank/DDBJ whole genome shotgun (WGS) entry which is preliminary data.</text>
</comment>
<dbReference type="InterPro" id="IPR002110">
    <property type="entry name" value="Ankyrin_rpt"/>
</dbReference>
<dbReference type="PANTHER" id="PTHR24198">
    <property type="entry name" value="ANKYRIN REPEAT AND PROTEIN KINASE DOMAIN-CONTAINING PROTEIN"/>
    <property type="match status" value="1"/>
</dbReference>
<evidence type="ECO:0000256" key="3">
    <source>
        <dbReference type="PROSITE-ProRule" id="PRU00023"/>
    </source>
</evidence>
<protein>
    <submittedName>
        <fullName evidence="4">Uncharacterized protein</fullName>
    </submittedName>
</protein>
<organism evidence="4 5">
    <name type="scientific">Aspergillus mulundensis</name>
    <dbReference type="NCBI Taxonomy" id="1810919"/>
    <lineage>
        <taxon>Eukaryota</taxon>
        <taxon>Fungi</taxon>
        <taxon>Dikarya</taxon>
        <taxon>Ascomycota</taxon>
        <taxon>Pezizomycotina</taxon>
        <taxon>Eurotiomycetes</taxon>
        <taxon>Eurotiomycetidae</taxon>
        <taxon>Eurotiales</taxon>
        <taxon>Aspergillaceae</taxon>
        <taxon>Aspergillus</taxon>
        <taxon>Aspergillus subgen. Nidulantes</taxon>
    </lineage>
</organism>
<accession>A0A3D8R044</accession>
<keyword evidence="5" id="KW-1185">Reference proteome</keyword>
<dbReference type="SMART" id="SM00248">
    <property type="entry name" value="ANK"/>
    <property type="match status" value="10"/>
</dbReference>
<gene>
    <name evidence="4" type="ORF">DSM5745_09285</name>
</gene>
<dbReference type="STRING" id="1810919.A0A3D8R044"/>
<dbReference type="InterPro" id="IPR036770">
    <property type="entry name" value="Ankyrin_rpt-contain_sf"/>
</dbReference>
<dbReference type="Pfam" id="PF13637">
    <property type="entry name" value="Ank_4"/>
    <property type="match status" value="2"/>
</dbReference>
<keyword evidence="1" id="KW-0677">Repeat</keyword>
<dbReference type="PROSITE" id="PS50088">
    <property type="entry name" value="ANK_REPEAT"/>
    <property type="match status" value="1"/>
</dbReference>
<evidence type="ECO:0000256" key="2">
    <source>
        <dbReference type="ARBA" id="ARBA00023043"/>
    </source>
</evidence>
<dbReference type="PROSITE" id="PS50297">
    <property type="entry name" value="ANK_REP_REGION"/>
    <property type="match status" value="1"/>
</dbReference>
<dbReference type="RefSeq" id="XP_026600387.1">
    <property type="nucleotide sequence ID" value="XM_026751301.1"/>
</dbReference>
<dbReference type="Proteomes" id="UP000256690">
    <property type="component" value="Unassembled WGS sequence"/>
</dbReference>
<name>A0A3D8R044_9EURO</name>
<reference evidence="4 5" key="1">
    <citation type="journal article" date="2018" name="IMA Fungus">
        <title>IMA Genome-F 9: Draft genome sequence of Annulohypoxylon stygium, Aspergillus mulundensis, Berkeleyomyces basicola (syn. Thielaviopsis basicola), Ceratocystis smalleyi, two Cercospora beticola strains, Coleophoma cylindrospora, Fusarium fracticaudum, Phialophora cf. hyalina, and Morchella septimelata.</title>
        <authorList>
            <person name="Wingfield B.D."/>
            <person name="Bills G.F."/>
            <person name="Dong Y."/>
            <person name="Huang W."/>
            <person name="Nel W.J."/>
            <person name="Swalarsk-Parry B.S."/>
            <person name="Vaghefi N."/>
            <person name="Wilken P.M."/>
            <person name="An Z."/>
            <person name="de Beer Z.W."/>
            <person name="De Vos L."/>
            <person name="Chen L."/>
            <person name="Duong T.A."/>
            <person name="Gao Y."/>
            <person name="Hammerbacher A."/>
            <person name="Kikkert J.R."/>
            <person name="Li Y."/>
            <person name="Li H."/>
            <person name="Li K."/>
            <person name="Li Q."/>
            <person name="Liu X."/>
            <person name="Ma X."/>
            <person name="Naidoo K."/>
            <person name="Pethybridge S.J."/>
            <person name="Sun J."/>
            <person name="Steenkamp E.T."/>
            <person name="van der Nest M.A."/>
            <person name="van Wyk S."/>
            <person name="Wingfield M.J."/>
            <person name="Xiong C."/>
            <person name="Yue Q."/>
            <person name="Zhang X."/>
        </authorList>
    </citation>
    <scope>NUCLEOTIDE SEQUENCE [LARGE SCALE GENOMIC DNA]</scope>
    <source>
        <strain evidence="4 5">DSM 5745</strain>
    </source>
</reference>
<dbReference type="GeneID" id="38119655"/>
<evidence type="ECO:0000256" key="1">
    <source>
        <dbReference type="ARBA" id="ARBA00022737"/>
    </source>
</evidence>
<evidence type="ECO:0000313" key="5">
    <source>
        <dbReference type="Proteomes" id="UP000256690"/>
    </source>
</evidence>
<proteinExistence type="predicted"/>
<dbReference type="EMBL" id="PVWQ01000012">
    <property type="protein sequence ID" value="RDW67419.1"/>
    <property type="molecule type" value="Genomic_DNA"/>
</dbReference>
<sequence length="676" mass="73671">MPRTLPLEIYTIINSFLPTLRSKTRLLRTCRTLYTLLARRLYREFLASSTQPDILKTLNSIAEKDNCSALRRFLDAGAPACTTVQSSSSNAPHTVCEILGDAVRNGSEHMVRLLLEGKDRYGIDVNAMDAVNGYSCFGTAVLRGMQGMVGMMLDAGADPNGFTRPDVDDSRWAEEYKRERILVKAVGAGRGSNGVVAMLLNAGADPAMESRKGQSALAMAAWDGNTEVVLWILRILERREGFDMRGFVNRGPRAPLLGAVSLVSPPFVPVAGACDIRAIRLLLKHGASLDCQDEYWGTVLTAALERGDPDILDLLVAHGLSLTDPPARNTGRRGYDVLTLAVIGGSPEIVRRMLDAGLPVKPPAVCKGLTAAVVRGQTEILKILIEAGADIEGSPALSETPLYSSLFYGNPDVITTLLDNGARAPTPSEIESGRLLRRVAESGDAYVMRMLLHWGADPCVGTRHGQTPLCLAAIHGRPGVAAELLSDRTAMETWTRDGKLVPGPVLDRGMGERGHWPSQVDRIDLADEKGRTPLYHATVNGFVDIVRMLLACGSNAASARTICDLTAIEAANRTRAAAFEQNDNTMEEIYQLLCDPDTAMLDNDVVKTAFAQCDKYRYDRVCEVCSCPLSRFGGWYVCWERCCIIEQCCAECAPEEDNDHLEVVQYGDIPRLDSRI</sequence>
<feature type="repeat" description="ANK" evidence="3">
    <location>
        <begin position="529"/>
        <end position="561"/>
    </location>
</feature>
<dbReference type="PANTHER" id="PTHR24198:SF165">
    <property type="entry name" value="ANKYRIN REPEAT-CONTAINING PROTEIN-RELATED"/>
    <property type="match status" value="1"/>
</dbReference>
<keyword evidence="2 3" id="KW-0040">ANK repeat</keyword>
<dbReference type="SUPFAM" id="SSF48403">
    <property type="entry name" value="Ankyrin repeat"/>
    <property type="match status" value="2"/>
</dbReference>
<evidence type="ECO:0000313" key="4">
    <source>
        <dbReference type="EMBL" id="RDW67419.1"/>
    </source>
</evidence>